<name>A0A3N4UTI2_9BURK</name>
<dbReference type="SUPFAM" id="SSF48452">
    <property type="entry name" value="TPR-like"/>
    <property type="match status" value="1"/>
</dbReference>
<protein>
    <recommendedName>
        <fullName evidence="8">Ancillary SecYEG translocon subunit</fullName>
    </recommendedName>
</protein>
<feature type="transmembrane region" description="Helical" evidence="10">
    <location>
        <begin position="26"/>
        <end position="44"/>
    </location>
</feature>
<evidence type="ECO:0000256" key="6">
    <source>
        <dbReference type="ARBA" id="ARBA00023186"/>
    </source>
</evidence>
<evidence type="ECO:0000256" key="3">
    <source>
        <dbReference type="ARBA" id="ARBA00022692"/>
    </source>
</evidence>
<reference evidence="12 13" key="1">
    <citation type="submission" date="2018-11" db="EMBL/GenBank/DDBJ databases">
        <title>Genomic Encyclopedia of Type Strains, Phase IV (KMG-IV): sequencing the most valuable type-strain genomes for metagenomic binning, comparative biology and taxonomic classification.</title>
        <authorList>
            <person name="Goeker M."/>
        </authorList>
    </citation>
    <scope>NUCLEOTIDE SEQUENCE [LARGE SCALE GENOMIC DNA]</scope>
    <source>
        <strain evidence="12 13">DSM 101684</strain>
    </source>
</reference>
<evidence type="ECO:0000313" key="13">
    <source>
        <dbReference type="Proteomes" id="UP000272193"/>
    </source>
</evidence>
<dbReference type="OrthoDB" id="8521102at2"/>
<evidence type="ECO:0000256" key="5">
    <source>
        <dbReference type="ARBA" id="ARBA00023136"/>
    </source>
</evidence>
<dbReference type="Gene3D" id="1.25.40.10">
    <property type="entry name" value="Tetratricopeptide repeat domain"/>
    <property type="match status" value="1"/>
</dbReference>
<gene>
    <name evidence="12" type="ORF">EDC62_1341</name>
</gene>
<evidence type="ECO:0000256" key="2">
    <source>
        <dbReference type="ARBA" id="ARBA00022475"/>
    </source>
</evidence>
<keyword evidence="6" id="KW-0143">Chaperone</keyword>
<feature type="compositionally biased region" description="Low complexity" evidence="9">
    <location>
        <begin position="214"/>
        <end position="231"/>
    </location>
</feature>
<proteinExistence type="inferred from homology"/>
<feature type="region of interest" description="Disordered" evidence="9">
    <location>
        <begin position="212"/>
        <end position="231"/>
    </location>
</feature>
<dbReference type="RefSeq" id="WP_124221862.1">
    <property type="nucleotide sequence ID" value="NZ_RKQL01000002.1"/>
</dbReference>
<dbReference type="PIRSF" id="PIRSF006170">
    <property type="entry name" value="YfgM"/>
    <property type="match status" value="1"/>
</dbReference>
<keyword evidence="5 10" id="KW-0472">Membrane</keyword>
<keyword evidence="13" id="KW-1185">Reference proteome</keyword>
<organism evidence="12 13">
    <name type="scientific">Tibeticola sediminis</name>
    <dbReference type="NCBI Taxonomy" id="1917811"/>
    <lineage>
        <taxon>Bacteria</taxon>
        <taxon>Pseudomonadati</taxon>
        <taxon>Pseudomonadota</taxon>
        <taxon>Betaproteobacteria</taxon>
        <taxon>Burkholderiales</taxon>
        <taxon>Comamonadaceae</taxon>
        <taxon>Tibeticola</taxon>
    </lineage>
</organism>
<dbReference type="InterPro" id="IPR018704">
    <property type="entry name" value="SecYEG/CpoB_TPR"/>
</dbReference>
<evidence type="ECO:0000259" key="11">
    <source>
        <dbReference type="Pfam" id="PF09976"/>
    </source>
</evidence>
<dbReference type="AlphaFoldDB" id="A0A3N4UTI2"/>
<dbReference type="Proteomes" id="UP000272193">
    <property type="component" value="Unassembled WGS sequence"/>
</dbReference>
<accession>A0A3N4UTI2</accession>
<keyword evidence="4 10" id="KW-1133">Transmembrane helix</keyword>
<dbReference type="InterPro" id="IPR011990">
    <property type="entry name" value="TPR-like_helical_dom_sf"/>
</dbReference>
<comment type="subcellular location">
    <subcellularLocation>
        <location evidence="1">Cell membrane</location>
        <topology evidence="1">Single-pass type II membrane protein</topology>
    </subcellularLocation>
</comment>
<dbReference type="GO" id="GO:0044877">
    <property type="term" value="F:protein-containing complex binding"/>
    <property type="evidence" value="ECO:0007669"/>
    <property type="project" value="InterPro"/>
</dbReference>
<keyword evidence="3 10" id="KW-0812">Transmembrane</keyword>
<evidence type="ECO:0000313" key="12">
    <source>
        <dbReference type="EMBL" id="RPE70851.1"/>
    </source>
</evidence>
<dbReference type="Pfam" id="PF09976">
    <property type="entry name" value="TPR_21"/>
    <property type="match status" value="1"/>
</dbReference>
<comment type="similarity">
    <text evidence="7">Belongs to the YfgM family.</text>
</comment>
<dbReference type="PANTHER" id="PTHR38035:SF1">
    <property type="entry name" value="ANCILLARY SECYEG TRANSLOCON SUBUNIT"/>
    <property type="match status" value="1"/>
</dbReference>
<evidence type="ECO:0000256" key="4">
    <source>
        <dbReference type="ARBA" id="ARBA00022989"/>
    </source>
</evidence>
<evidence type="ECO:0000256" key="8">
    <source>
        <dbReference type="ARBA" id="ARBA00024235"/>
    </source>
</evidence>
<sequence>MARHLDLEEQEQLAELRHFWKTYGDLITWVLIVALGGYAAWNGYQYWQRRQAVQAAALFDAFDRAARSGDVERASTAWSDLKQQFGSSVFAKQAGLMAAKLYHESGKAAEAKEALRWVATDAGDGAYAPVARLRLAGLLAGEKAYGEALQVLAEAMPKDYEALVADRKGDILSLQGRAPEAATEYRKALDGLPESVTYRRFVDVKLASLGVEDGSAPAAGSSKPAASGARP</sequence>
<dbReference type="EMBL" id="RKQL01000002">
    <property type="protein sequence ID" value="RPE70851.1"/>
    <property type="molecule type" value="Genomic_DNA"/>
</dbReference>
<evidence type="ECO:0000256" key="7">
    <source>
        <dbReference type="ARBA" id="ARBA00024197"/>
    </source>
</evidence>
<keyword evidence="2" id="KW-1003">Cell membrane</keyword>
<dbReference type="PANTHER" id="PTHR38035">
    <property type="entry name" value="UPF0070 PROTEIN YFGM"/>
    <property type="match status" value="1"/>
</dbReference>
<dbReference type="GO" id="GO:0005886">
    <property type="term" value="C:plasma membrane"/>
    <property type="evidence" value="ECO:0007669"/>
    <property type="project" value="UniProtKB-SubCell"/>
</dbReference>
<evidence type="ECO:0000256" key="1">
    <source>
        <dbReference type="ARBA" id="ARBA00004401"/>
    </source>
</evidence>
<evidence type="ECO:0000256" key="9">
    <source>
        <dbReference type="SAM" id="MobiDB-lite"/>
    </source>
</evidence>
<evidence type="ECO:0000256" key="10">
    <source>
        <dbReference type="SAM" id="Phobius"/>
    </source>
</evidence>
<feature type="domain" description="Ancillary SecYEG translocon subunit/Cell division coordinator CpoB TPR" evidence="11">
    <location>
        <begin position="17"/>
        <end position="210"/>
    </location>
</feature>
<dbReference type="InterPro" id="IPR026039">
    <property type="entry name" value="YfgM"/>
</dbReference>
<comment type="caution">
    <text evidence="12">The sequence shown here is derived from an EMBL/GenBank/DDBJ whole genome shotgun (WGS) entry which is preliminary data.</text>
</comment>